<dbReference type="InterPro" id="IPR028082">
    <property type="entry name" value="Peripla_BP_I"/>
</dbReference>
<name>A0A1G6NPI8_9GAMM</name>
<dbReference type="InterPro" id="IPR017777">
    <property type="entry name" value="ABC_urea-bd_UrtA"/>
</dbReference>
<feature type="signal peptide" evidence="1">
    <location>
        <begin position="1"/>
        <end position="24"/>
    </location>
</feature>
<dbReference type="PANTHER" id="PTHR47628">
    <property type="match status" value="1"/>
</dbReference>
<proteinExistence type="predicted"/>
<dbReference type="Pfam" id="PF13433">
    <property type="entry name" value="Peripla_BP_5"/>
    <property type="match status" value="1"/>
</dbReference>
<feature type="chain" id="PRO_5017408762" evidence="1">
    <location>
        <begin position="25"/>
        <end position="429"/>
    </location>
</feature>
<organism evidence="2 3">
    <name type="scientific">Acinetobacter marinus</name>
    <dbReference type="NCBI Taxonomy" id="281375"/>
    <lineage>
        <taxon>Bacteria</taxon>
        <taxon>Pseudomonadati</taxon>
        <taxon>Pseudomonadota</taxon>
        <taxon>Gammaproteobacteria</taxon>
        <taxon>Moraxellales</taxon>
        <taxon>Moraxellaceae</taxon>
        <taxon>Acinetobacter</taxon>
    </lineage>
</organism>
<dbReference type="EMBL" id="FMYK01000010">
    <property type="protein sequence ID" value="SDC69294.1"/>
    <property type="molecule type" value="Genomic_DNA"/>
</dbReference>
<accession>A0A1G6NPI8</accession>
<dbReference type="PROSITE" id="PS51257">
    <property type="entry name" value="PROKAR_LIPOPROTEIN"/>
    <property type="match status" value="1"/>
</dbReference>
<evidence type="ECO:0000313" key="2">
    <source>
        <dbReference type="EMBL" id="SDC69294.1"/>
    </source>
</evidence>
<dbReference type="OrthoDB" id="5288800at2"/>
<dbReference type="NCBIfam" id="TIGR03407">
    <property type="entry name" value="urea_ABC_UrtA"/>
    <property type="match status" value="1"/>
</dbReference>
<dbReference type="AlphaFoldDB" id="A0A1G6NPI8"/>
<evidence type="ECO:0000313" key="3">
    <source>
        <dbReference type="Proteomes" id="UP000242317"/>
    </source>
</evidence>
<dbReference type="CDD" id="cd06355">
    <property type="entry name" value="PBP1_FmdD-like"/>
    <property type="match status" value="1"/>
</dbReference>
<reference evidence="3" key="1">
    <citation type="submission" date="2016-09" db="EMBL/GenBank/DDBJ databases">
        <authorList>
            <person name="Varghese N."/>
            <person name="Submissions S."/>
        </authorList>
    </citation>
    <scope>NUCLEOTIDE SEQUENCE [LARGE SCALE GENOMIC DNA]</scope>
    <source>
        <strain evidence="3">ANC 3699</strain>
    </source>
</reference>
<keyword evidence="1" id="KW-0732">Signal</keyword>
<dbReference type="SUPFAM" id="SSF53822">
    <property type="entry name" value="Periplasmic binding protein-like I"/>
    <property type="match status" value="1"/>
</dbReference>
<dbReference type="Gene3D" id="3.40.50.2300">
    <property type="match status" value="2"/>
</dbReference>
<sequence>MIKQRIMPLSFLVAAMMGSVTLVGCSKPADKTTDATTKTESTAPAASGDTIKVGILHSLSGTMAISETSLKDTALMTINEINAAGGVLGKKLEPVVVDPASDWPLFAERTRQLLTQDKVDVIFGCWTSVSRKSVLPVVEELNGLLFYPVQYEGQEQSKNIFYTGAAPNQQAIPAVEYLMSEEGGAAKRFVLLGTDYVYPRTTNQILRAFLKSKGVADADIMEEYTPFGHSNYQTIVSNIKKFSAGKKTAVISTINGDSNVPFYRELGNQGIKASDIPVMAFSVGEEELRGIDTKPLVGHLAAWNYFMSVKNPTNSKFVKDYKQFAVDYKLPNADKVVTNDPMEATYVGIHMWAQAVEKAGSTDVAKVSEAMKGQTYAAPSGYTLKMDEENHHLWKPVMIGQIRADGQFDVVYKTPEVIRAENWSPYIPK</sequence>
<dbReference type="Proteomes" id="UP000242317">
    <property type="component" value="Unassembled WGS sequence"/>
</dbReference>
<protein>
    <submittedName>
        <fullName evidence="2">Amino acid/amide ABC transporter substrate-binding protein, HAAT family</fullName>
    </submittedName>
</protein>
<dbReference type="RefSeq" id="WP_092621296.1">
    <property type="nucleotide sequence ID" value="NZ_FMYK01000010.1"/>
</dbReference>
<dbReference type="PANTHER" id="PTHR47628:SF1">
    <property type="entry name" value="ALIPHATIC AMIDASE EXPRESSION-REGULATING PROTEIN"/>
    <property type="match status" value="1"/>
</dbReference>
<evidence type="ECO:0000256" key="1">
    <source>
        <dbReference type="SAM" id="SignalP"/>
    </source>
</evidence>
<gene>
    <name evidence="2" type="ORF">SAMN05421749_11053</name>
</gene>
<keyword evidence="3" id="KW-1185">Reference proteome</keyword>